<proteinExistence type="predicted"/>
<dbReference type="AlphaFoldDB" id="A0A1G5Q9Q7"/>
<dbReference type="InterPro" id="IPR025361">
    <property type="entry name" value="DUF4265"/>
</dbReference>
<dbReference type="Pfam" id="PF14085">
    <property type="entry name" value="DUF4265"/>
    <property type="match status" value="1"/>
</dbReference>
<dbReference type="OrthoDB" id="8617673at2"/>
<evidence type="ECO:0000313" key="2">
    <source>
        <dbReference type="Proteomes" id="UP000198767"/>
    </source>
</evidence>
<protein>
    <recommendedName>
        <fullName evidence="3">DUF4265 domain-containing protein</fullName>
    </recommendedName>
</protein>
<reference evidence="1 2" key="1">
    <citation type="submission" date="2016-10" db="EMBL/GenBank/DDBJ databases">
        <authorList>
            <person name="de Groot N.N."/>
        </authorList>
    </citation>
    <scope>NUCLEOTIDE SEQUENCE [LARGE SCALE GENOMIC DNA]</scope>
    <source>
        <strain evidence="1 2">U95</strain>
    </source>
</reference>
<dbReference type="EMBL" id="FMWG01000003">
    <property type="protein sequence ID" value="SCZ58427.1"/>
    <property type="molecule type" value="Genomic_DNA"/>
</dbReference>
<accession>A0A1G5Q9Q7</accession>
<evidence type="ECO:0000313" key="1">
    <source>
        <dbReference type="EMBL" id="SCZ58427.1"/>
    </source>
</evidence>
<gene>
    <name evidence="1" type="ORF">SAMN04488118_103290</name>
</gene>
<evidence type="ECO:0008006" key="3">
    <source>
        <dbReference type="Google" id="ProtNLM"/>
    </source>
</evidence>
<dbReference type="STRING" id="1156985.SAMN04488118_103290"/>
<organism evidence="1 2">
    <name type="scientific">Epibacterium ulvae</name>
    <dbReference type="NCBI Taxonomy" id="1156985"/>
    <lineage>
        <taxon>Bacteria</taxon>
        <taxon>Pseudomonadati</taxon>
        <taxon>Pseudomonadota</taxon>
        <taxon>Alphaproteobacteria</taxon>
        <taxon>Rhodobacterales</taxon>
        <taxon>Roseobacteraceae</taxon>
        <taxon>Epibacterium</taxon>
    </lineage>
</organism>
<dbReference type="Proteomes" id="UP000198767">
    <property type="component" value="Unassembled WGS sequence"/>
</dbReference>
<name>A0A1G5Q9Q7_9RHOB</name>
<keyword evidence="2" id="KW-1185">Reference proteome</keyword>
<sequence length="115" mass="12972">MENSLFFAKGVSFEDIVETQLIDGRNTFVKTITRSGHSTYRIVTVANCIPEAFERFWRPLQNAGCLFESGDFGFVLYSVDVPANADISLVYALLEEGERNGIWDFEEAHFGHSVI</sequence>